<evidence type="ECO:0000256" key="11">
    <source>
        <dbReference type="SAM" id="Phobius"/>
    </source>
</evidence>
<keyword evidence="8 11" id="KW-1133">Transmembrane helix</keyword>
<dbReference type="EMBL" id="FNCY01000022">
    <property type="protein sequence ID" value="SDI58557.1"/>
    <property type="molecule type" value="Genomic_DNA"/>
</dbReference>
<protein>
    <recommendedName>
        <fullName evidence="3">histidine kinase</fullName>
        <ecNumber evidence="3">2.7.13.3</ecNumber>
    </recommendedName>
</protein>
<dbReference type="CDD" id="cd00075">
    <property type="entry name" value="HATPase"/>
    <property type="match status" value="1"/>
</dbReference>
<dbReference type="SUPFAM" id="SSF55874">
    <property type="entry name" value="ATPase domain of HSP90 chaperone/DNA topoisomerase II/histidine kinase"/>
    <property type="match status" value="1"/>
</dbReference>
<dbReference type="Gene3D" id="1.10.287.130">
    <property type="match status" value="1"/>
</dbReference>
<evidence type="ECO:0000259" key="13">
    <source>
        <dbReference type="PROSITE" id="PS50885"/>
    </source>
</evidence>
<dbReference type="InterPro" id="IPR050428">
    <property type="entry name" value="TCS_sensor_his_kinase"/>
</dbReference>
<dbReference type="InterPro" id="IPR036097">
    <property type="entry name" value="HisK_dim/P_sf"/>
</dbReference>
<comment type="catalytic activity">
    <reaction evidence="1">
        <text>ATP + protein L-histidine = ADP + protein N-phospho-L-histidine.</text>
        <dbReference type="EC" id="2.7.13.3"/>
    </reaction>
</comment>
<dbReference type="Pfam" id="PF08521">
    <property type="entry name" value="2CSK_N"/>
    <property type="match status" value="1"/>
</dbReference>
<dbReference type="SUPFAM" id="SSF47384">
    <property type="entry name" value="Homodimeric domain of signal transducing histidine kinase"/>
    <property type="match status" value="1"/>
</dbReference>
<reference evidence="14 15" key="1">
    <citation type="submission" date="2016-10" db="EMBL/GenBank/DDBJ databases">
        <authorList>
            <person name="de Groot N.N."/>
        </authorList>
    </citation>
    <scope>NUCLEOTIDE SEQUENCE [LARGE SCALE GENOMIC DNA]</scope>
    <source>
        <strain evidence="14 15">DSM 5885</strain>
    </source>
</reference>
<dbReference type="EC" id="2.7.13.3" evidence="3"/>
<evidence type="ECO:0000256" key="5">
    <source>
        <dbReference type="ARBA" id="ARBA00022679"/>
    </source>
</evidence>
<evidence type="ECO:0000256" key="6">
    <source>
        <dbReference type="ARBA" id="ARBA00022692"/>
    </source>
</evidence>
<keyword evidence="6 11" id="KW-0812">Transmembrane</keyword>
<proteinExistence type="predicted"/>
<dbReference type="Pfam" id="PF00512">
    <property type="entry name" value="HisKA"/>
    <property type="match status" value="1"/>
</dbReference>
<dbReference type="RefSeq" id="WP_091939912.1">
    <property type="nucleotide sequence ID" value="NZ_FNCY01000022.1"/>
</dbReference>
<dbReference type="InterPro" id="IPR036890">
    <property type="entry name" value="HATPase_C_sf"/>
</dbReference>
<evidence type="ECO:0000256" key="4">
    <source>
        <dbReference type="ARBA" id="ARBA00022553"/>
    </source>
</evidence>
<accession>A0A1G8LST9</accession>
<dbReference type="AlphaFoldDB" id="A0A1G8LST9"/>
<name>A0A1G8LST9_9RHOO</name>
<sequence length="471" mass="52679">MSPTNRYRWFHSLKSRLILWILMPTALLLLIDIAVIYRNSESIATSVQKVLLHGSAEIISDQLFYNEGTYDISIPPAAFELFKSRHRDRVYYAVHSQTGTLIAGGDELPRYPNRTEIEEPIYFMTDIDGEPVRVIVFAHTLTNAPSEEFAITQVAQTLRGHDEFRDDLILSTVRGHLLVLSITVAALFIALRWTLQPLMRFSNMLSQRSPGSLDILDEQNAPTELQPVIHALNGYADKLRYTLSSYEKFVSNTAHHLRTSFAIMASQIDFARRNSDDPRSQAETLDSIRKTMGESSKLINQLLVLASVEQNRQDRSTEAPVCLSEVIAQVIEQMAPLAQQKGIELGVDDFDETLFISARPHLLQEVFSNLIGNAVQHMGKPGGVTVSLRRDHDRAHIVIADDGIGIPLEMQPRIFERFFRIDPGRPNGSGLGLAIVKEICDMLDGTVSVSTPSNGIGLQFDLLFPLSSEQA</sequence>
<evidence type="ECO:0000256" key="3">
    <source>
        <dbReference type="ARBA" id="ARBA00012438"/>
    </source>
</evidence>
<feature type="domain" description="Histidine kinase" evidence="12">
    <location>
        <begin position="252"/>
        <end position="468"/>
    </location>
</feature>
<dbReference type="OrthoDB" id="8554694at2"/>
<dbReference type="Proteomes" id="UP000198607">
    <property type="component" value="Unassembled WGS sequence"/>
</dbReference>
<keyword evidence="9" id="KW-0902">Two-component regulatory system</keyword>
<dbReference type="GO" id="GO:0000155">
    <property type="term" value="F:phosphorelay sensor kinase activity"/>
    <property type="evidence" value="ECO:0007669"/>
    <property type="project" value="InterPro"/>
</dbReference>
<dbReference type="CDD" id="cd00082">
    <property type="entry name" value="HisKA"/>
    <property type="match status" value="1"/>
</dbReference>
<dbReference type="InterPro" id="IPR003660">
    <property type="entry name" value="HAMP_dom"/>
</dbReference>
<feature type="transmembrane region" description="Helical" evidence="11">
    <location>
        <begin position="177"/>
        <end position="195"/>
    </location>
</feature>
<keyword evidence="7 14" id="KW-0418">Kinase</keyword>
<dbReference type="InterPro" id="IPR003594">
    <property type="entry name" value="HATPase_dom"/>
</dbReference>
<keyword evidence="15" id="KW-1185">Reference proteome</keyword>
<evidence type="ECO:0000256" key="7">
    <source>
        <dbReference type="ARBA" id="ARBA00022777"/>
    </source>
</evidence>
<keyword evidence="10 11" id="KW-0472">Membrane</keyword>
<dbReference type="PROSITE" id="PS50109">
    <property type="entry name" value="HIS_KIN"/>
    <property type="match status" value="1"/>
</dbReference>
<evidence type="ECO:0000256" key="9">
    <source>
        <dbReference type="ARBA" id="ARBA00023012"/>
    </source>
</evidence>
<feature type="transmembrane region" description="Helical" evidence="11">
    <location>
        <begin position="17"/>
        <end position="37"/>
    </location>
</feature>
<evidence type="ECO:0000313" key="14">
    <source>
        <dbReference type="EMBL" id="SDI58557.1"/>
    </source>
</evidence>
<dbReference type="SMART" id="SM00387">
    <property type="entry name" value="HATPase_c"/>
    <property type="match status" value="1"/>
</dbReference>
<keyword evidence="4" id="KW-0597">Phosphoprotein</keyword>
<dbReference type="Pfam" id="PF02518">
    <property type="entry name" value="HATPase_c"/>
    <property type="match status" value="1"/>
</dbReference>
<organism evidence="14 15">
    <name type="scientific">Propionivibrio dicarboxylicus</name>
    <dbReference type="NCBI Taxonomy" id="83767"/>
    <lineage>
        <taxon>Bacteria</taxon>
        <taxon>Pseudomonadati</taxon>
        <taxon>Pseudomonadota</taxon>
        <taxon>Betaproteobacteria</taxon>
        <taxon>Rhodocyclales</taxon>
        <taxon>Rhodocyclaceae</taxon>
        <taxon>Propionivibrio</taxon>
    </lineage>
</organism>
<evidence type="ECO:0000256" key="1">
    <source>
        <dbReference type="ARBA" id="ARBA00000085"/>
    </source>
</evidence>
<dbReference type="PRINTS" id="PR00344">
    <property type="entry name" value="BCTRLSENSOR"/>
</dbReference>
<evidence type="ECO:0000313" key="15">
    <source>
        <dbReference type="Proteomes" id="UP000198607"/>
    </source>
</evidence>
<gene>
    <name evidence="14" type="ORF">SAMN05660652_03696</name>
</gene>
<feature type="domain" description="HAMP" evidence="13">
    <location>
        <begin position="192"/>
        <end position="244"/>
    </location>
</feature>
<dbReference type="PANTHER" id="PTHR45436:SF1">
    <property type="entry name" value="SENSOR PROTEIN QSEC"/>
    <property type="match status" value="1"/>
</dbReference>
<keyword evidence="5" id="KW-0808">Transferase</keyword>
<evidence type="ECO:0000256" key="10">
    <source>
        <dbReference type="ARBA" id="ARBA00023136"/>
    </source>
</evidence>
<dbReference type="SMART" id="SM00388">
    <property type="entry name" value="HisKA"/>
    <property type="match status" value="1"/>
</dbReference>
<evidence type="ECO:0000256" key="2">
    <source>
        <dbReference type="ARBA" id="ARBA00004370"/>
    </source>
</evidence>
<dbReference type="InterPro" id="IPR013727">
    <property type="entry name" value="2CSK_N"/>
</dbReference>
<dbReference type="PROSITE" id="PS50885">
    <property type="entry name" value="HAMP"/>
    <property type="match status" value="1"/>
</dbReference>
<dbReference type="PANTHER" id="PTHR45436">
    <property type="entry name" value="SENSOR HISTIDINE KINASE YKOH"/>
    <property type="match status" value="1"/>
</dbReference>
<dbReference type="InterPro" id="IPR004358">
    <property type="entry name" value="Sig_transdc_His_kin-like_C"/>
</dbReference>
<dbReference type="InterPro" id="IPR003661">
    <property type="entry name" value="HisK_dim/P_dom"/>
</dbReference>
<comment type="subcellular location">
    <subcellularLocation>
        <location evidence="2">Membrane</location>
    </subcellularLocation>
</comment>
<evidence type="ECO:0000259" key="12">
    <source>
        <dbReference type="PROSITE" id="PS50109"/>
    </source>
</evidence>
<evidence type="ECO:0000256" key="8">
    <source>
        <dbReference type="ARBA" id="ARBA00022989"/>
    </source>
</evidence>
<dbReference type="STRING" id="83767.SAMN05660652_03696"/>
<dbReference type="Gene3D" id="3.30.565.10">
    <property type="entry name" value="Histidine kinase-like ATPase, C-terminal domain"/>
    <property type="match status" value="1"/>
</dbReference>
<dbReference type="InterPro" id="IPR005467">
    <property type="entry name" value="His_kinase_dom"/>
</dbReference>
<dbReference type="GO" id="GO:0005886">
    <property type="term" value="C:plasma membrane"/>
    <property type="evidence" value="ECO:0007669"/>
    <property type="project" value="TreeGrafter"/>
</dbReference>